<organism evidence="7 8">
    <name type="scientific">Idiomarina piscisalsi</name>
    <dbReference type="NCBI Taxonomy" id="1096243"/>
    <lineage>
        <taxon>Bacteria</taxon>
        <taxon>Pseudomonadati</taxon>
        <taxon>Pseudomonadota</taxon>
        <taxon>Gammaproteobacteria</taxon>
        <taxon>Alteromonadales</taxon>
        <taxon>Idiomarinaceae</taxon>
        <taxon>Idiomarina</taxon>
    </lineage>
</organism>
<protein>
    <submittedName>
        <fullName evidence="7">Sigma-54-dependent Fis family transcriptional regulator</fullName>
    </submittedName>
</protein>
<dbReference type="Pfam" id="PF25601">
    <property type="entry name" value="AAA_lid_14"/>
    <property type="match status" value="1"/>
</dbReference>
<dbReference type="Gene3D" id="3.40.50.300">
    <property type="entry name" value="P-loop containing nucleotide triphosphate hydrolases"/>
    <property type="match status" value="1"/>
</dbReference>
<dbReference type="PROSITE" id="PS00688">
    <property type="entry name" value="SIGMA54_INTERACT_3"/>
    <property type="match status" value="1"/>
</dbReference>
<dbReference type="PROSITE" id="PS50045">
    <property type="entry name" value="SIGMA54_INTERACT_4"/>
    <property type="match status" value="1"/>
</dbReference>
<name>A0A432YRD1_9GAMM</name>
<feature type="domain" description="Sigma-54 factor interaction" evidence="6">
    <location>
        <begin position="151"/>
        <end position="377"/>
    </location>
</feature>
<keyword evidence="1" id="KW-0547">Nucleotide-binding</keyword>
<evidence type="ECO:0000313" key="7">
    <source>
        <dbReference type="EMBL" id="RUO64218.1"/>
    </source>
</evidence>
<evidence type="ECO:0000259" key="6">
    <source>
        <dbReference type="PROSITE" id="PS50045"/>
    </source>
</evidence>
<dbReference type="PANTHER" id="PTHR32071:SF57">
    <property type="entry name" value="C4-DICARBOXYLATE TRANSPORT TRANSCRIPTIONAL REGULATORY PROTEIN DCTD"/>
    <property type="match status" value="1"/>
</dbReference>
<dbReference type="EMBL" id="PIQA01000006">
    <property type="protein sequence ID" value="RUO64218.1"/>
    <property type="molecule type" value="Genomic_DNA"/>
</dbReference>
<dbReference type="InterPro" id="IPR002078">
    <property type="entry name" value="Sigma_54_int"/>
</dbReference>
<reference evidence="7 8" key="1">
    <citation type="journal article" date="2011" name="Front. Microbiol.">
        <title>Genomic signatures of strain selection and enhancement in Bacillus atrophaeus var. globigii, a historical biowarfare simulant.</title>
        <authorList>
            <person name="Gibbons H.S."/>
            <person name="Broomall S.M."/>
            <person name="McNew L.A."/>
            <person name="Daligault H."/>
            <person name="Chapman C."/>
            <person name="Bruce D."/>
            <person name="Karavis M."/>
            <person name="Krepps M."/>
            <person name="McGregor P.A."/>
            <person name="Hong C."/>
            <person name="Park K.H."/>
            <person name="Akmal A."/>
            <person name="Feldman A."/>
            <person name="Lin J.S."/>
            <person name="Chang W.E."/>
            <person name="Higgs B.W."/>
            <person name="Demirev P."/>
            <person name="Lindquist J."/>
            <person name="Liem A."/>
            <person name="Fochler E."/>
            <person name="Read T.D."/>
            <person name="Tapia R."/>
            <person name="Johnson S."/>
            <person name="Bishop-Lilly K.A."/>
            <person name="Detter C."/>
            <person name="Han C."/>
            <person name="Sozhamannan S."/>
            <person name="Rosenzweig C.N."/>
            <person name="Skowronski E.W."/>
        </authorList>
    </citation>
    <scope>NUCLEOTIDE SEQUENCE [LARGE SCALE GENOMIC DNA]</scope>
    <source>
        <strain evidence="7 8">TPS4-2</strain>
    </source>
</reference>
<dbReference type="GO" id="GO:0005524">
    <property type="term" value="F:ATP binding"/>
    <property type="evidence" value="ECO:0007669"/>
    <property type="project" value="UniProtKB-KW"/>
</dbReference>
<gene>
    <name evidence="7" type="ORF">CWI73_08645</name>
</gene>
<keyword evidence="3" id="KW-0805">Transcription regulation</keyword>
<accession>A0A432YRD1</accession>
<comment type="caution">
    <text evidence="7">The sequence shown here is derived from an EMBL/GenBank/DDBJ whole genome shotgun (WGS) entry which is preliminary data.</text>
</comment>
<proteinExistence type="predicted"/>
<keyword evidence="2" id="KW-0067">ATP-binding</keyword>
<dbReference type="Gene3D" id="1.10.8.60">
    <property type="match status" value="1"/>
</dbReference>
<dbReference type="InterPro" id="IPR058031">
    <property type="entry name" value="AAA_lid_NorR"/>
</dbReference>
<dbReference type="GO" id="GO:0006355">
    <property type="term" value="P:regulation of DNA-templated transcription"/>
    <property type="evidence" value="ECO:0007669"/>
    <property type="project" value="InterPro"/>
</dbReference>
<dbReference type="RefSeq" id="WP_126752404.1">
    <property type="nucleotide sequence ID" value="NZ_JBHUMT010000015.1"/>
</dbReference>
<dbReference type="InterPro" id="IPR025944">
    <property type="entry name" value="Sigma_54_int_dom_CS"/>
</dbReference>
<evidence type="ECO:0000256" key="3">
    <source>
        <dbReference type="ARBA" id="ARBA00023015"/>
    </source>
</evidence>
<dbReference type="Proteomes" id="UP000288361">
    <property type="component" value="Unassembled WGS sequence"/>
</dbReference>
<dbReference type="AlphaFoldDB" id="A0A432YRD1"/>
<evidence type="ECO:0000256" key="1">
    <source>
        <dbReference type="ARBA" id="ARBA00022741"/>
    </source>
</evidence>
<feature type="region of interest" description="Disordered" evidence="5">
    <location>
        <begin position="396"/>
        <end position="419"/>
    </location>
</feature>
<dbReference type="Pfam" id="PF00158">
    <property type="entry name" value="Sigma54_activat"/>
    <property type="match status" value="1"/>
</dbReference>
<evidence type="ECO:0000256" key="4">
    <source>
        <dbReference type="ARBA" id="ARBA00023163"/>
    </source>
</evidence>
<keyword evidence="4" id="KW-0804">Transcription</keyword>
<dbReference type="SUPFAM" id="SSF52540">
    <property type="entry name" value="P-loop containing nucleoside triphosphate hydrolases"/>
    <property type="match status" value="1"/>
</dbReference>
<sequence>MSVTQCTTKHAVDELVESYQRVPMLIIATHPNRERIGERAALLDLHLSGTDYLSRVKPEFAKNGNAGRALLDEYVSRSPIIFEATDSGGIKLRAHSTKTVLTLAGRRPQDEYLVSEDELDNGVVLGLNHRIVLLFKRLPLKDTTVDDSHTLMGISADIQAIRHRVEHLATLSVPVIIRGAIGVGKQQAAYAIHKEQFSDNKTFISVNLAAVHDAVAEAELFGVVRNAKHQPGYFEQAAGGTIVLEDIEDASDNIHQLLSRALQSQSVMPKGSTKAIPIECRIIITSHQESSAVDESSMVSMLFEKLAPYQLFMPPLVQRKEDVGLLFDAFVREQWRKLYPEKADQFVIPGELMKQLMTFTWPGNVRQLRNVARQVVIDSRDQEQLYLDPQLLSLLKPQSPQTGSVESAPKQRRPNSVSRGELTGALESCRFELQAVAKQLNISRASVYQLIQRFDGLQTAQDLSESEIKGSYAKHRGDTEKMMWELRVSQIGLRRRLKSLGYDI</sequence>
<dbReference type="InterPro" id="IPR027417">
    <property type="entry name" value="P-loop_NTPase"/>
</dbReference>
<dbReference type="CDD" id="cd00009">
    <property type="entry name" value="AAA"/>
    <property type="match status" value="1"/>
</dbReference>
<evidence type="ECO:0000256" key="5">
    <source>
        <dbReference type="SAM" id="MobiDB-lite"/>
    </source>
</evidence>
<evidence type="ECO:0000313" key="8">
    <source>
        <dbReference type="Proteomes" id="UP000288361"/>
    </source>
</evidence>
<evidence type="ECO:0000256" key="2">
    <source>
        <dbReference type="ARBA" id="ARBA00022840"/>
    </source>
</evidence>
<dbReference type="PANTHER" id="PTHR32071">
    <property type="entry name" value="TRANSCRIPTIONAL REGULATORY PROTEIN"/>
    <property type="match status" value="1"/>
</dbReference>